<comment type="caution">
    <text evidence="1">The sequence shown here is derived from an EMBL/GenBank/DDBJ whole genome shotgun (WGS) entry which is preliminary data.</text>
</comment>
<evidence type="ECO:0000313" key="2">
    <source>
        <dbReference type="Proteomes" id="UP001319104"/>
    </source>
</evidence>
<gene>
    <name evidence="1" type="ORF">KI659_06815</name>
</gene>
<sequence length="228" mass="25739">MAKIKHKLGAISGTIDNKTYVNSDTYGEHVRAARGTHKEAVLNDVMQAWTKAPAVKNKMAGLLNTVVKNNSGILFSTKNYQPMLAKLDQHYKLHGEYAWKALVGMDLVNKNPFDRFGLSFGREWVNRRGNVLKFDWSAIQDWSLESSGLIGFDLHLYFLGYIPEIENFEIASLQLSANGKQLEPVSTQRLKFSKDVKDIIIVAKFLGYSDRFHLEMVGNSGMKVLQVI</sequence>
<protein>
    <submittedName>
        <fullName evidence="1">Uncharacterized protein</fullName>
    </submittedName>
</protein>
<proteinExistence type="predicted"/>
<name>A0AAP2G0Z2_9BACT</name>
<dbReference type="EMBL" id="JAHCMY010000002">
    <property type="protein sequence ID" value="MBS9523729.1"/>
    <property type="molecule type" value="Genomic_DNA"/>
</dbReference>
<dbReference type="RefSeq" id="WP_213944609.1">
    <property type="nucleotide sequence ID" value="NZ_JAHBGI010000009.1"/>
</dbReference>
<reference evidence="1 2" key="1">
    <citation type="submission" date="2021-05" db="EMBL/GenBank/DDBJ databases">
        <authorList>
            <person name="Zhang Z.D."/>
            <person name="Osman G."/>
        </authorList>
    </citation>
    <scope>NUCLEOTIDE SEQUENCE [LARGE SCALE GENOMIC DNA]</scope>
    <source>
        <strain evidence="1 2">KCTC 32217</strain>
    </source>
</reference>
<dbReference type="Proteomes" id="UP001319104">
    <property type="component" value="Unassembled WGS sequence"/>
</dbReference>
<organism evidence="1 2">
    <name type="scientific">Litoribacter ruber</name>
    <dbReference type="NCBI Taxonomy" id="702568"/>
    <lineage>
        <taxon>Bacteria</taxon>
        <taxon>Pseudomonadati</taxon>
        <taxon>Bacteroidota</taxon>
        <taxon>Cytophagia</taxon>
        <taxon>Cytophagales</taxon>
        <taxon>Cyclobacteriaceae</taxon>
        <taxon>Litoribacter</taxon>
    </lineage>
</organism>
<keyword evidence="2" id="KW-1185">Reference proteome</keyword>
<accession>A0AAP2G0Z2</accession>
<evidence type="ECO:0000313" key="1">
    <source>
        <dbReference type="EMBL" id="MBS9523729.1"/>
    </source>
</evidence>
<dbReference type="AlphaFoldDB" id="A0AAP2G0Z2"/>